<keyword evidence="3 8" id="KW-0813">Transport</keyword>
<dbReference type="Proteomes" id="UP000288623">
    <property type="component" value="Unassembled WGS sequence"/>
</dbReference>
<keyword evidence="11" id="KW-1185">Reference proteome</keyword>
<accession>A0A433RX76</accession>
<comment type="subcellular location">
    <subcellularLocation>
        <location evidence="1 8">Cell membrane</location>
        <topology evidence="1 8">Multi-pass membrane protein</topology>
    </subcellularLocation>
</comment>
<proteinExistence type="inferred from homology"/>
<sequence length="94" mass="10442">MIKGILTIALIFFTITVVICLYRVIKGPTLPDRVVALDMIGVNMLSMIAIISLLQNTTAYLEVILILGILSFIGTIAFSKYIERGVIIERKSNR</sequence>
<keyword evidence="8" id="KW-0406">Ion transport</keyword>
<evidence type="ECO:0000256" key="4">
    <source>
        <dbReference type="ARBA" id="ARBA00022475"/>
    </source>
</evidence>
<evidence type="ECO:0000256" key="7">
    <source>
        <dbReference type="ARBA" id="ARBA00023136"/>
    </source>
</evidence>
<organism evidence="10 11">
    <name type="scientific">Candidatus Kurthia intestinigallinarum</name>
    <dbReference type="NCBI Taxonomy" id="1562256"/>
    <lineage>
        <taxon>Bacteria</taxon>
        <taxon>Bacillati</taxon>
        <taxon>Bacillota</taxon>
        <taxon>Bacilli</taxon>
        <taxon>Bacillales</taxon>
        <taxon>Caryophanaceae</taxon>
        <taxon>Kurthia</taxon>
    </lineage>
</organism>
<reference evidence="10 11" key="1">
    <citation type="submission" date="2014-11" db="EMBL/GenBank/DDBJ databases">
        <title>Genome sequence and analysis of novel Kurthia sp.</title>
        <authorList>
            <person name="Lawson J.N."/>
            <person name="Gonzalez J.E."/>
            <person name="Rinauldi L."/>
            <person name="Xuan Z."/>
            <person name="Firman A."/>
            <person name="Shaddox L."/>
            <person name="Trudeau A."/>
            <person name="Shah S."/>
            <person name="Reiman D."/>
        </authorList>
    </citation>
    <scope>NUCLEOTIDE SEQUENCE [LARGE SCALE GENOMIC DNA]</scope>
    <source>
        <strain evidence="10 11">3B1D</strain>
    </source>
</reference>
<dbReference type="PANTHER" id="PTHR34702:SF1">
    <property type="entry name" value="NA(+)_H(+) ANTIPORTER SUBUNIT F"/>
    <property type="match status" value="1"/>
</dbReference>
<keyword evidence="4 8" id="KW-1003">Cell membrane</keyword>
<dbReference type="PANTHER" id="PTHR34702">
    <property type="entry name" value="NA(+)/H(+) ANTIPORTER SUBUNIT F1"/>
    <property type="match status" value="1"/>
</dbReference>
<evidence type="ECO:0000256" key="8">
    <source>
        <dbReference type="PIRNR" id="PIRNR028784"/>
    </source>
</evidence>
<evidence type="ECO:0000256" key="9">
    <source>
        <dbReference type="SAM" id="Phobius"/>
    </source>
</evidence>
<evidence type="ECO:0000256" key="3">
    <source>
        <dbReference type="ARBA" id="ARBA00022448"/>
    </source>
</evidence>
<dbReference type="EMBL" id="JTFC01000010">
    <property type="protein sequence ID" value="RUS57884.1"/>
    <property type="molecule type" value="Genomic_DNA"/>
</dbReference>
<evidence type="ECO:0000313" key="11">
    <source>
        <dbReference type="Proteomes" id="UP000288623"/>
    </source>
</evidence>
<dbReference type="InterPro" id="IPR007208">
    <property type="entry name" value="MrpF/PhaF-like"/>
</dbReference>
<keyword evidence="8" id="KW-0050">Antiport</keyword>
<comment type="caution">
    <text evidence="10">The sequence shown here is derived from an EMBL/GenBank/DDBJ whole genome shotgun (WGS) entry which is preliminary data.</text>
</comment>
<dbReference type="OrthoDB" id="9799958at2"/>
<dbReference type="GO" id="GO:0015385">
    <property type="term" value="F:sodium:proton antiporter activity"/>
    <property type="evidence" value="ECO:0007669"/>
    <property type="project" value="TreeGrafter"/>
</dbReference>
<evidence type="ECO:0000256" key="1">
    <source>
        <dbReference type="ARBA" id="ARBA00004651"/>
    </source>
</evidence>
<feature type="transmembrane region" description="Helical" evidence="9">
    <location>
        <begin position="6"/>
        <end position="25"/>
    </location>
</feature>
<dbReference type="RefSeq" id="WP_126989595.1">
    <property type="nucleotide sequence ID" value="NZ_JTFC01000010.1"/>
</dbReference>
<evidence type="ECO:0000256" key="6">
    <source>
        <dbReference type="ARBA" id="ARBA00022989"/>
    </source>
</evidence>
<keyword evidence="5 9" id="KW-0812">Transmembrane</keyword>
<dbReference type="Pfam" id="PF04066">
    <property type="entry name" value="MrpF_PhaF"/>
    <property type="match status" value="1"/>
</dbReference>
<feature type="transmembrane region" description="Helical" evidence="9">
    <location>
        <begin position="34"/>
        <end position="54"/>
    </location>
</feature>
<protein>
    <submittedName>
        <fullName evidence="10">Monovalent cation/H+ antiporter subunit F</fullName>
    </submittedName>
</protein>
<gene>
    <name evidence="10" type="ORF">QI30_03520</name>
</gene>
<feature type="transmembrane region" description="Helical" evidence="9">
    <location>
        <begin position="60"/>
        <end position="82"/>
    </location>
</feature>
<dbReference type="PIRSF" id="PIRSF028784">
    <property type="entry name" value="MrpF"/>
    <property type="match status" value="1"/>
</dbReference>
<dbReference type="GO" id="GO:0005886">
    <property type="term" value="C:plasma membrane"/>
    <property type="evidence" value="ECO:0007669"/>
    <property type="project" value="UniProtKB-SubCell"/>
</dbReference>
<keyword evidence="7 8" id="KW-0472">Membrane</keyword>
<dbReference type="AlphaFoldDB" id="A0A433RX76"/>
<name>A0A433RX76_9BACL</name>
<keyword evidence="6 9" id="KW-1133">Transmembrane helix</keyword>
<evidence type="ECO:0000256" key="2">
    <source>
        <dbReference type="ARBA" id="ARBA00009212"/>
    </source>
</evidence>
<comment type="similarity">
    <text evidence="2 8">Belongs to the CPA3 antiporters (TC 2.A.63) subunit F family.</text>
</comment>
<evidence type="ECO:0000256" key="5">
    <source>
        <dbReference type="ARBA" id="ARBA00022692"/>
    </source>
</evidence>
<evidence type="ECO:0000313" key="10">
    <source>
        <dbReference type="EMBL" id="RUS57884.1"/>
    </source>
</evidence>
<dbReference type="NCBIfam" id="NF009248">
    <property type="entry name" value="PRK12600.1"/>
    <property type="match status" value="1"/>
</dbReference>